<organism evidence="1 2">
    <name type="scientific">Periconia digitata</name>
    <dbReference type="NCBI Taxonomy" id="1303443"/>
    <lineage>
        <taxon>Eukaryota</taxon>
        <taxon>Fungi</taxon>
        <taxon>Dikarya</taxon>
        <taxon>Ascomycota</taxon>
        <taxon>Pezizomycotina</taxon>
        <taxon>Dothideomycetes</taxon>
        <taxon>Pleosporomycetidae</taxon>
        <taxon>Pleosporales</taxon>
        <taxon>Massarineae</taxon>
        <taxon>Periconiaceae</taxon>
        <taxon>Periconia</taxon>
    </lineage>
</organism>
<comment type="caution">
    <text evidence="1">The sequence shown here is derived from an EMBL/GenBank/DDBJ whole genome shotgun (WGS) entry which is preliminary data.</text>
</comment>
<proteinExistence type="predicted"/>
<reference evidence="1" key="1">
    <citation type="submission" date="2023-01" db="EMBL/GenBank/DDBJ databases">
        <authorList>
            <person name="Van Ghelder C."/>
            <person name="Rancurel C."/>
        </authorList>
    </citation>
    <scope>NUCLEOTIDE SEQUENCE</scope>
    <source>
        <strain evidence="1">CNCM I-4278</strain>
    </source>
</reference>
<dbReference type="AlphaFoldDB" id="A0A9W4UED1"/>
<name>A0A9W4UED1_9PLEO</name>
<protein>
    <submittedName>
        <fullName evidence="1">Uncharacterized protein</fullName>
    </submittedName>
</protein>
<gene>
    <name evidence="1" type="ORF">PDIGIT_LOCUS7495</name>
</gene>
<keyword evidence="2" id="KW-1185">Reference proteome</keyword>
<dbReference type="Proteomes" id="UP001152607">
    <property type="component" value="Unassembled WGS sequence"/>
</dbReference>
<dbReference type="EMBL" id="CAOQHR010000005">
    <property type="protein sequence ID" value="CAI6334435.1"/>
    <property type="molecule type" value="Genomic_DNA"/>
</dbReference>
<accession>A0A9W4UED1</accession>
<sequence length="118" mass="13464">MEDFRTSLPCRTTVDARAIVQAALPCLNSAFIARILGAPSYGIKFSLWIVPRFYWLALYVVLSVVPSRPPISSLYSSSTISICISFPNLFPVHRGDLVLIIEYTRRQDQSFIQARYRY</sequence>
<evidence type="ECO:0000313" key="2">
    <source>
        <dbReference type="Proteomes" id="UP001152607"/>
    </source>
</evidence>
<evidence type="ECO:0000313" key="1">
    <source>
        <dbReference type="EMBL" id="CAI6334435.1"/>
    </source>
</evidence>